<dbReference type="GO" id="GO:0006310">
    <property type="term" value="P:DNA recombination"/>
    <property type="evidence" value="ECO:0007669"/>
    <property type="project" value="UniProtKB-UniRule"/>
</dbReference>
<dbReference type="InterPro" id="IPR022572">
    <property type="entry name" value="DNA_rep/recomb_RecO_N"/>
</dbReference>
<dbReference type="GO" id="GO:0006302">
    <property type="term" value="P:double-strand break repair"/>
    <property type="evidence" value="ECO:0007669"/>
    <property type="project" value="TreeGrafter"/>
</dbReference>
<evidence type="ECO:0000256" key="4">
    <source>
        <dbReference type="ARBA" id="ARBA00023172"/>
    </source>
</evidence>
<evidence type="ECO:0000256" key="6">
    <source>
        <dbReference type="ARBA" id="ARBA00033409"/>
    </source>
</evidence>
<evidence type="ECO:0000313" key="10">
    <source>
        <dbReference type="Proteomes" id="UP000823960"/>
    </source>
</evidence>
<gene>
    <name evidence="7 9" type="primary">recO</name>
    <name evidence="9" type="ORF">IAD28_04235</name>
</gene>
<reference evidence="9" key="1">
    <citation type="submission" date="2020-10" db="EMBL/GenBank/DDBJ databases">
        <authorList>
            <person name="Gilroy R."/>
        </authorList>
    </citation>
    <scope>NUCLEOTIDE SEQUENCE</scope>
    <source>
        <strain evidence="9">1370</strain>
    </source>
</reference>
<evidence type="ECO:0000313" key="9">
    <source>
        <dbReference type="EMBL" id="HIV10884.1"/>
    </source>
</evidence>
<dbReference type="PANTHER" id="PTHR33991:SF1">
    <property type="entry name" value="DNA REPAIR PROTEIN RECO"/>
    <property type="match status" value="1"/>
</dbReference>
<dbReference type="Pfam" id="PF11967">
    <property type="entry name" value="RecO_N"/>
    <property type="match status" value="1"/>
</dbReference>
<dbReference type="EMBL" id="DVOL01000056">
    <property type="protein sequence ID" value="HIV10884.1"/>
    <property type="molecule type" value="Genomic_DNA"/>
</dbReference>
<dbReference type="SUPFAM" id="SSF57863">
    <property type="entry name" value="ArfGap/RecO-like zinc finger"/>
    <property type="match status" value="1"/>
</dbReference>
<proteinExistence type="inferred from homology"/>
<comment type="similarity">
    <text evidence="1 7">Belongs to the RecO family.</text>
</comment>
<protein>
    <recommendedName>
        <fullName evidence="2 7">DNA repair protein RecO</fullName>
    </recommendedName>
    <alternativeName>
        <fullName evidence="6 7">Recombination protein O</fullName>
    </alternativeName>
</protein>
<keyword evidence="3 7" id="KW-0227">DNA damage</keyword>
<organism evidence="9 10">
    <name type="scientific">Candidatus Faeciplasma avium</name>
    <dbReference type="NCBI Taxonomy" id="2840798"/>
    <lineage>
        <taxon>Bacteria</taxon>
        <taxon>Bacillati</taxon>
        <taxon>Bacillota</taxon>
        <taxon>Clostridia</taxon>
        <taxon>Eubacteriales</taxon>
        <taxon>Oscillospiraceae</taxon>
        <taxon>Oscillospiraceae incertae sedis</taxon>
        <taxon>Candidatus Faeciplasma</taxon>
    </lineage>
</organism>
<dbReference type="InterPro" id="IPR037278">
    <property type="entry name" value="ARFGAP/RecO"/>
</dbReference>
<dbReference type="HAMAP" id="MF_00201">
    <property type="entry name" value="RecO"/>
    <property type="match status" value="1"/>
</dbReference>
<dbReference type="Proteomes" id="UP000823960">
    <property type="component" value="Unassembled WGS sequence"/>
</dbReference>
<evidence type="ECO:0000256" key="2">
    <source>
        <dbReference type="ARBA" id="ARBA00021310"/>
    </source>
</evidence>
<evidence type="ECO:0000256" key="3">
    <source>
        <dbReference type="ARBA" id="ARBA00022763"/>
    </source>
</evidence>
<dbReference type="PANTHER" id="PTHR33991">
    <property type="entry name" value="DNA REPAIR PROTEIN RECO"/>
    <property type="match status" value="1"/>
</dbReference>
<comment type="function">
    <text evidence="7">Involved in DNA repair and RecF pathway recombination.</text>
</comment>
<keyword evidence="5 7" id="KW-0234">DNA repair</keyword>
<dbReference type="InterPro" id="IPR012340">
    <property type="entry name" value="NA-bd_OB-fold"/>
</dbReference>
<feature type="domain" description="DNA replication/recombination mediator RecO N-terminal" evidence="8">
    <location>
        <begin position="3"/>
        <end position="78"/>
    </location>
</feature>
<keyword evidence="4 7" id="KW-0233">DNA recombination</keyword>
<evidence type="ECO:0000259" key="8">
    <source>
        <dbReference type="Pfam" id="PF11967"/>
    </source>
</evidence>
<dbReference type="AlphaFoldDB" id="A0A9D1NRP4"/>
<dbReference type="GO" id="GO:0043590">
    <property type="term" value="C:bacterial nucleoid"/>
    <property type="evidence" value="ECO:0007669"/>
    <property type="project" value="TreeGrafter"/>
</dbReference>
<dbReference type="Pfam" id="PF02565">
    <property type="entry name" value="RecO_C"/>
    <property type="match status" value="1"/>
</dbReference>
<accession>A0A9D1NRP4</accession>
<dbReference type="Gene3D" id="1.20.1440.120">
    <property type="entry name" value="Recombination protein O, C-terminal domain"/>
    <property type="match status" value="1"/>
</dbReference>
<dbReference type="NCBIfam" id="TIGR00613">
    <property type="entry name" value="reco"/>
    <property type="match status" value="1"/>
</dbReference>
<dbReference type="InterPro" id="IPR003717">
    <property type="entry name" value="RecO"/>
</dbReference>
<dbReference type="InterPro" id="IPR042242">
    <property type="entry name" value="RecO_C"/>
</dbReference>
<dbReference type="Gene3D" id="2.40.50.140">
    <property type="entry name" value="Nucleic acid-binding proteins"/>
    <property type="match status" value="1"/>
</dbReference>
<comment type="caution">
    <text evidence="9">The sequence shown here is derived from an EMBL/GenBank/DDBJ whole genome shotgun (WGS) entry which is preliminary data.</text>
</comment>
<evidence type="ECO:0000256" key="5">
    <source>
        <dbReference type="ARBA" id="ARBA00023204"/>
    </source>
</evidence>
<evidence type="ECO:0000256" key="1">
    <source>
        <dbReference type="ARBA" id="ARBA00007452"/>
    </source>
</evidence>
<dbReference type="Gene3D" id="6.20.220.20">
    <property type="entry name" value="Recombination protein O, zinc-binding domain"/>
    <property type="match status" value="1"/>
</dbReference>
<dbReference type="SUPFAM" id="SSF50249">
    <property type="entry name" value="Nucleic acid-binding proteins"/>
    <property type="match status" value="1"/>
</dbReference>
<name>A0A9D1NRP4_9FIRM</name>
<evidence type="ECO:0000256" key="7">
    <source>
        <dbReference type="HAMAP-Rule" id="MF_00201"/>
    </source>
</evidence>
<sequence length="255" mass="29398">MLTIKGLVIRERPAGENDKWLTVLTAEQGVLEVRARGVRKQNAKNAAISQLYSYGSLCLERSRTGVYFLNSSELIRSFYSVRLDISRLSLALYFSELTIYTGTGEQQSADVLRLFLNTLHYLEVKERSHRLLKPVFELRLMSEIGLVPNLIGCCKCYKYEDGDMVFDMAEGRLYCSRCCSKRDMTRCAILDGVLLHALRFIALSDMERIFSFRISKKHLEELSLITERYANIQLGRSFKTLEFYKGTDSYEEKTD</sequence>
<reference evidence="9" key="2">
    <citation type="journal article" date="2021" name="PeerJ">
        <title>Extensive microbial diversity within the chicken gut microbiome revealed by metagenomics and culture.</title>
        <authorList>
            <person name="Gilroy R."/>
            <person name="Ravi A."/>
            <person name="Getino M."/>
            <person name="Pursley I."/>
            <person name="Horton D.L."/>
            <person name="Alikhan N.F."/>
            <person name="Baker D."/>
            <person name="Gharbi K."/>
            <person name="Hall N."/>
            <person name="Watson M."/>
            <person name="Adriaenssens E.M."/>
            <person name="Foster-Nyarko E."/>
            <person name="Jarju S."/>
            <person name="Secka A."/>
            <person name="Antonio M."/>
            <person name="Oren A."/>
            <person name="Chaudhuri R.R."/>
            <person name="La Ragione R."/>
            <person name="Hildebrand F."/>
            <person name="Pallen M.J."/>
        </authorList>
    </citation>
    <scope>NUCLEOTIDE SEQUENCE</scope>
    <source>
        <strain evidence="9">1370</strain>
    </source>
</reference>